<gene>
    <name evidence="2" type="ORF">ANE_LOCUS11411</name>
</gene>
<comment type="caution">
    <text evidence="2">The sequence shown here is derived from an EMBL/GenBank/DDBJ whole genome shotgun (WGS) entry which is preliminary data.</text>
</comment>
<keyword evidence="3" id="KW-1185">Reference proteome</keyword>
<evidence type="ECO:0000313" key="2">
    <source>
        <dbReference type="EMBL" id="VVB00967.1"/>
    </source>
</evidence>
<reference evidence="2" key="1">
    <citation type="submission" date="2019-07" db="EMBL/GenBank/DDBJ databases">
        <authorList>
            <person name="Dittberner H."/>
        </authorList>
    </citation>
    <scope>NUCLEOTIDE SEQUENCE [LARGE SCALE GENOMIC DNA]</scope>
</reference>
<proteinExistence type="predicted"/>
<dbReference type="Proteomes" id="UP000489600">
    <property type="component" value="Unassembled WGS sequence"/>
</dbReference>
<dbReference type="EMBL" id="CABITT030000004">
    <property type="protein sequence ID" value="VVB00967.1"/>
    <property type="molecule type" value="Genomic_DNA"/>
</dbReference>
<accession>A0A565BHX6</accession>
<dbReference type="AlphaFoldDB" id="A0A565BHX6"/>
<protein>
    <submittedName>
        <fullName evidence="2">Uncharacterized protein</fullName>
    </submittedName>
</protein>
<evidence type="ECO:0000256" key="1">
    <source>
        <dbReference type="SAM" id="MobiDB-lite"/>
    </source>
</evidence>
<sequence length="98" mass="11563">MKTMFDSTPNQPLPLIQQEPSDLSPHPPLIQQEPSDLSPHPPLNNRCRAWLQRNESNRLILHRFVTRSDYTIGITVRFNAVWRNSDDGWIRIWRVVSY</sequence>
<organism evidence="2 3">
    <name type="scientific">Arabis nemorensis</name>
    <dbReference type="NCBI Taxonomy" id="586526"/>
    <lineage>
        <taxon>Eukaryota</taxon>
        <taxon>Viridiplantae</taxon>
        <taxon>Streptophyta</taxon>
        <taxon>Embryophyta</taxon>
        <taxon>Tracheophyta</taxon>
        <taxon>Spermatophyta</taxon>
        <taxon>Magnoliopsida</taxon>
        <taxon>eudicotyledons</taxon>
        <taxon>Gunneridae</taxon>
        <taxon>Pentapetalae</taxon>
        <taxon>rosids</taxon>
        <taxon>malvids</taxon>
        <taxon>Brassicales</taxon>
        <taxon>Brassicaceae</taxon>
        <taxon>Arabideae</taxon>
        <taxon>Arabis</taxon>
    </lineage>
</organism>
<evidence type="ECO:0000313" key="3">
    <source>
        <dbReference type="Proteomes" id="UP000489600"/>
    </source>
</evidence>
<feature type="region of interest" description="Disordered" evidence="1">
    <location>
        <begin position="1"/>
        <end position="43"/>
    </location>
</feature>
<feature type="compositionally biased region" description="Polar residues" evidence="1">
    <location>
        <begin position="1"/>
        <end position="10"/>
    </location>
</feature>
<name>A0A565BHX6_9BRAS</name>